<dbReference type="InterPro" id="IPR011989">
    <property type="entry name" value="ARM-like"/>
</dbReference>
<dbReference type="AlphaFoldDB" id="A0A8J3KJ40"/>
<evidence type="ECO:0000313" key="1">
    <source>
        <dbReference type="EMBL" id="GIG00832.1"/>
    </source>
</evidence>
<dbReference type="EMBL" id="BONH01000032">
    <property type="protein sequence ID" value="GIG00832.1"/>
    <property type="molecule type" value="Genomic_DNA"/>
</dbReference>
<reference evidence="1 2" key="1">
    <citation type="submission" date="2021-01" db="EMBL/GenBank/DDBJ databases">
        <title>Whole genome shotgun sequence of Catellatospora citrea NBRC 14495.</title>
        <authorList>
            <person name="Komaki H."/>
            <person name="Tamura T."/>
        </authorList>
    </citation>
    <scope>NUCLEOTIDE SEQUENCE [LARGE SCALE GENOMIC DNA]</scope>
    <source>
        <strain evidence="1 2">NBRC 14495</strain>
    </source>
</reference>
<keyword evidence="2" id="KW-1185">Reference proteome</keyword>
<dbReference type="Proteomes" id="UP000659904">
    <property type="component" value="Unassembled WGS sequence"/>
</dbReference>
<evidence type="ECO:0008006" key="3">
    <source>
        <dbReference type="Google" id="ProtNLM"/>
    </source>
</evidence>
<comment type="caution">
    <text evidence="1">The sequence shown here is derived from an EMBL/GenBank/DDBJ whole genome shotgun (WGS) entry which is preliminary data.</text>
</comment>
<name>A0A8J3KJ40_9ACTN</name>
<sequence>MAGYRRVLEARDPAVSAARLAELAADDVRPVRIYVARHPRTEGTTLARLMADEDELVQWNALVNPNAPAHALAELAVDEEQKHGVKWSTSLHVIARHPHTDPGLRTHLLAAGACTCPGNCFMAAGFSRRW</sequence>
<dbReference type="RefSeq" id="WP_147433109.1">
    <property type="nucleotide sequence ID" value="NZ_BONH01000032.1"/>
</dbReference>
<accession>A0A8J3KJ40</accession>
<proteinExistence type="predicted"/>
<organism evidence="1 2">
    <name type="scientific">Catellatospora citrea</name>
    <dbReference type="NCBI Taxonomy" id="53366"/>
    <lineage>
        <taxon>Bacteria</taxon>
        <taxon>Bacillati</taxon>
        <taxon>Actinomycetota</taxon>
        <taxon>Actinomycetes</taxon>
        <taxon>Micromonosporales</taxon>
        <taxon>Micromonosporaceae</taxon>
        <taxon>Catellatospora</taxon>
    </lineage>
</organism>
<dbReference type="Pfam" id="PF01816">
    <property type="entry name" value="LRV"/>
    <property type="match status" value="1"/>
</dbReference>
<dbReference type="Gene3D" id="1.25.10.10">
    <property type="entry name" value="Leucine-rich Repeat Variant"/>
    <property type="match status" value="1"/>
</dbReference>
<protein>
    <recommendedName>
        <fullName evidence="3">Leucine rich repeat (LRR) protein</fullName>
    </recommendedName>
</protein>
<gene>
    <name evidence="1" type="ORF">Cci01nite_59250</name>
</gene>
<dbReference type="InterPro" id="IPR004830">
    <property type="entry name" value="LRR_variant"/>
</dbReference>
<evidence type="ECO:0000313" key="2">
    <source>
        <dbReference type="Proteomes" id="UP000659904"/>
    </source>
</evidence>